<evidence type="ECO:0000313" key="2">
    <source>
        <dbReference type="Proteomes" id="UP001183202"/>
    </source>
</evidence>
<name>A0ABU2NHD0_9PSEU</name>
<organism evidence="1 2">
    <name type="scientific">Pseudonocardia charpentierae</name>
    <dbReference type="NCBI Taxonomy" id="3075545"/>
    <lineage>
        <taxon>Bacteria</taxon>
        <taxon>Bacillati</taxon>
        <taxon>Actinomycetota</taxon>
        <taxon>Actinomycetes</taxon>
        <taxon>Pseudonocardiales</taxon>
        <taxon>Pseudonocardiaceae</taxon>
        <taxon>Pseudonocardia</taxon>
    </lineage>
</organism>
<keyword evidence="2" id="KW-1185">Reference proteome</keyword>
<accession>A0ABU2NHD0</accession>
<dbReference type="Pfam" id="PF09365">
    <property type="entry name" value="DUF2461"/>
    <property type="match status" value="1"/>
</dbReference>
<dbReference type="Proteomes" id="UP001183202">
    <property type="component" value="Unassembled WGS sequence"/>
</dbReference>
<protein>
    <submittedName>
        <fullName evidence="1">DUF2461 family protein</fullName>
    </submittedName>
</protein>
<evidence type="ECO:0000313" key="1">
    <source>
        <dbReference type="EMBL" id="MDT0353355.1"/>
    </source>
</evidence>
<dbReference type="EMBL" id="JAVREJ010000030">
    <property type="protein sequence ID" value="MDT0353355.1"/>
    <property type="molecule type" value="Genomic_DNA"/>
</dbReference>
<sequence length="236" mass="25807">MTTTDAHPFTGWPADAAAFLAELAADNTRAFWTENAHRYRTALLEPTRALAAALTEEFGPPRVFRPHVDRRFRPNADPYRTDTGITVAGPGGTPYAAALSVQGLAVQVGYQAFDPGQLRRYRNSVDGAAGETLEEVLAALRRDDLVPDGVSALTGRPRGYAADHPRLALLRVRGLHVDRTWPPGEWLGTDEPLEQVRAAWRAARPLADWLDAHVGPRDEPVFAARRPASSDNDQEG</sequence>
<gene>
    <name evidence="1" type="ORF">RM445_27975</name>
</gene>
<dbReference type="RefSeq" id="WP_311559870.1">
    <property type="nucleotide sequence ID" value="NZ_JAVREJ010000030.1"/>
</dbReference>
<reference evidence="2" key="1">
    <citation type="submission" date="2023-07" db="EMBL/GenBank/DDBJ databases">
        <title>30 novel species of actinomycetes from the DSMZ collection.</title>
        <authorList>
            <person name="Nouioui I."/>
        </authorList>
    </citation>
    <scope>NUCLEOTIDE SEQUENCE [LARGE SCALE GENOMIC DNA]</scope>
    <source>
        <strain evidence="2">DSM 45834</strain>
    </source>
</reference>
<comment type="caution">
    <text evidence="1">The sequence shown here is derived from an EMBL/GenBank/DDBJ whole genome shotgun (WGS) entry which is preliminary data.</text>
</comment>
<dbReference type="InterPro" id="IPR012808">
    <property type="entry name" value="CHP02453"/>
</dbReference>
<proteinExistence type="predicted"/>